<gene>
    <name evidence="2" type="ORF">V2J85_29260</name>
</gene>
<feature type="transmembrane region" description="Helical" evidence="1">
    <location>
        <begin position="12"/>
        <end position="40"/>
    </location>
</feature>
<dbReference type="RefSeq" id="WP_330823203.1">
    <property type="nucleotide sequence ID" value="NZ_JAZBJP010000025.1"/>
</dbReference>
<protein>
    <recommendedName>
        <fullName evidence="4">DUF998 domain-containing protein</fullName>
    </recommendedName>
</protein>
<feature type="transmembrane region" description="Helical" evidence="1">
    <location>
        <begin position="208"/>
        <end position="227"/>
    </location>
</feature>
<evidence type="ECO:0000313" key="2">
    <source>
        <dbReference type="EMBL" id="MEE4423389.1"/>
    </source>
</evidence>
<keyword evidence="1" id="KW-0812">Transmembrane</keyword>
<keyword evidence="3" id="KW-1185">Reference proteome</keyword>
<feature type="transmembrane region" description="Helical" evidence="1">
    <location>
        <begin position="46"/>
        <end position="70"/>
    </location>
</feature>
<evidence type="ECO:0000256" key="1">
    <source>
        <dbReference type="SAM" id="Phobius"/>
    </source>
</evidence>
<comment type="caution">
    <text evidence="2">The sequence shown here is derived from an EMBL/GenBank/DDBJ whole genome shotgun (WGS) entry which is preliminary data.</text>
</comment>
<keyword evidence="1" id="KW-1133">Transmembrane helix</keyword>
<dbReference type="Proteomes" id="UP001307760">
    <property type="component" value="Unassembled WGS sequence"/>
</dbReference>
<evidence type="ECO:0000313" key="3">
    <source>
        <dbReference type="Proteomes" id="UP001307760"/>
    </source>
</evidence>
<sequence>MERWDRVGRCAGYGAALAVSPYLLIKVSWVVGSLLGLASIGEGFTLAGWVLLNTVTIGMAGIGIALALALVRPWGMRIPGRLVAFCAWTGTGFLVSILPYAVLSTVLDAARGGAANSGGDDSAMPGWEGALIQFSFIGMGLGLALALPAYLRRRWPEAFTARVGDGTRTAVPWAAAVAAVVGLAWLYWAVGGPLGVAHPAERNTNGYLLTGVGALWALAGSAAVWTLARQRPARVPHHLLLALGWLGSGSLFAWSGWKLPLTLFVAVAHPSDVTLPESLAVAAVLHVAAVVAGVGMLRSLVGSRPRTAAGTSPTPLHTYELGNAEGDAHQWRHSVALTDPQE</sequence>
<keyword evidence="1" id="KW-0472">Membrane</keyword>
<dbReference type="EMBL" id="JAZBJP010000025">
    <property type="protein sequence ID" value="MEE4423389.1"/>
    <property type="molecule type" value="Genomic_DNA"/>
</dbReference>
<evidence type="ECO:0008006" key="4">
    <source>
        <dbReference type="Google" id="ProtNLM"/>
    </source>
</evidence>
<feature type="transmembrane region" description="Helical" evidence="1">
    <location>
        <begin position="239"/>
        <end position="259"/>
    </location>
</feature>
<proteinExistence type="predicted"/>
<accession>A0ABU7NWZ4</accession>
<organism evidence="2 3">
    <name type="scientific">Streptomyces bugieae</name>
    <dbReference type="NCBI Taxonomy" id="3098223"/>
    <lineage>
        <taxon>Bacteria</taxon>
        <taxon>Bacillati</taxon>
        <taxon>Actinomycetota</taxon>
        <taxon>Actinomycetes</taxon>
        <taxon>Kitasatosporales</taxon>
        <taxon>Streptomycetaceae</taxon>
        <taxon>Streptomyces</taxon>
    </lineage>
</organism>
<feature type="transmembrane region" description="Helical" evidence="1">
    <location>
        <begin position="82"/>
        <end position="102"/>
    </location>
</feature>
<reference evidence="2 3" key="1">
    <citation type="submission" date="2023-12" db="EMBL/GenBank/DDBJ databases">
        <title>30 novel species of actinomycetes from the DSMZ collection.</title>
        <authorList>
            <person name="Nouioui I."/>
        </authorList>
    </citation>
    <scope>NUCLEOTIDE SEQUENCE [LARGE SCALE GENOMIC DNA]</scope>
    <source>
        <strain evidence="2 3">DSM 41528</strain>
    </source>
</reference>
<feature type="transmembrane region" description="Helical" evidence="1">
    <location>
        <begin position="170"/>
        <end position="188"/>
    </location>
</feature>
<feature type="transmembrane region" description="Helical" evidence="1">
    <location>
        <begin position="130"/>
        <end position="150"/>
    </location>
</feature>
<feature type="transmembrane region" description="Helical" evidence="1">
    <location>
        <begin position="279"/>
        <end position="297"/>
    </location>
</feature>
<name>A0ABU7NWZ4_9ACTN</name>